<dbReference type="EMBL" id="AANC01000009">
    <property type="protein sequence ID" value="EAQ48327.1"/>
    <property type="molecule type" value="Genomic_DNA"/>
</dbReference>
<sequence>MNMILYDFDKNEYKILINSDFLPKFIITYLKILFIIAFLV</sequence>
<protein>
    <submittedName>
        <fullName evidence="2">Uncharacterized protein</fullName>
    </submittedName>
</protein>
<accession>A3XQ44</accession>
<dbReference type="Proteomes" id="UP000001601">
    <property type="component" value="Unassembled WGS sequence"/>
</dbReference>
<evidence type="ECO:0000313" key="2">
    <source>
        <dbReference type="EMBL" id="EAQ48327.1"/>
    </source>
</evidence>
<reference evidence="2 3" key="1">
    <citation type="journal article" date="2007" name="Nature">
        <title>Light stimulates growth of proteorhodopsin-containing marine Flavobacteria.</title>
        <authorList>
            <person name="Gomez-Consarnau L."/>
            <person name="Gonzalez J.M."/>
            <person name="Coll-Llado M."/>
            <person name="Gourdon P."/>
            <person name="Pascher T."/>
            <person name="Neutze R."/>
            <person name="Pedros-Alio C."/>
            <person name="Pinhassi J."/>
        </authorList>
    </citation>
    <scope>NUCLEOTIDE SEQUENCE [LARGE SCALE GENOMIC DNA]</scope>
    <source>
        <strain evidence="2 3">MED217</strain>
    </source>
</reference>
<evidence type="ECO:0000313" key="3">
    <source>
        <dbReference type="Proteomes" id="UP000001601"/>
    </source>
</evidence>
<keyword evidence="1" id="KW-0812">Transmembrane</keyword>
<feature type="transmembrane region" description="Helical" evidence="1">
    <location>
        <begin position="21"/>
        <end position="39"/>
    </location>
</feature>
<evidence type="ECO:0000256" key="1">
    <source>
        <dbReference type="SAM" id="Phobius"/>
    </source>
</evidence>
<dbReference type="AlphaFoldDB" id="A3XQ44"/>
<organism evidence="2 3">
    <name type="scientific">Leeuwenhoekiella blandensis (strain CECT 7118 / CCUG 51940 / KCTC 22103 / MED217)</name>
    <name type="common">Flavobacterium sp. (strain MED217)</name>
    <dbReference type="NCBI Taxonomy" id="398720"/>
    <lineage>
        <taxon>Bacteria</taxon>
        <taxon>Pseudomonadati</taxon>
        <taxon>Bacteroidota</taxon>
        <taxon>Flavobacteriia</taxon>
        <taxon>Flavobacteriales</taxon>
        <taxon>Flavobacteriaceae</taxon>
        <taxon>Leeuwenhoekiella</taxon>
    </lineage>
</organism>
<gene>
    <name evidence="2" type="ORF">MED217_00975</name>
</gene>
<keyword evidence="1" id="KW-0472">Membrane</keyword>
<keyword evidence="3" id="KW-1185">Reference proteome</keyword>
<dbReference type="HOGENOM" id="CLU_3291740_0_0_10"/>
<name>A3XQ44_LEEBM</name>
<proteinExistence type="predicted"/>
<comment type="caution">
    <text evidence="2">The sequence shown here is derived from an EMBL/GenBank/DDBJ whole genome shotgun (WGS) entry which is preliminary data.</text>
</comment>
<keyword evidence="1" id="KW-1133">Transmembrane helix</keyword>